<sequence length="64" mass="7371">MYGLSLIAMGSTPETENKEMVMDDKQIYTIADRKSPIGEFLLIKSFYSNLNMFCVSIYTYCKII</sequence>
<dbReference type="KEGG" id="bca:BCE_5228"/>
<dbReference type="Proteomes" id="UP000002527">
    <property type="component" value="Chromosome"/>
</dbReference>
<proteinExistence type="predicted"/>
<organism evidence="1 2">
    <name type="scientific">Bacillus cereus (strain ATCC 10987 / NRS 248)</name>
    <dbReference type="NCBI Taxonomy" id="222523"/>
    <lineage>
        <taxon>Bacteria</taxon>
        <taxon>Bacillati</taxon>
        <taxon>Bacillota</taxon>
        <taxon>Bacilli</taxon>
        <taxon>Bacillales</taxon>
        <taxon>Bacillaceae</taxon>
        <taxon>Bacillus</taxon>
        <taxon>Bacillus cereus group</taxon>
    </lineage>
</organism>
<accession>Q72XZ5</accession>
<dbReference type="EMBL" id="AE017194">
    <property type="protein sequence ID" value="AAS44129.1"/>
    <property type="molecule type" value="Genomic_DNA"/>
</dbReference>
<name>Q72XZ5_BACC1</name>
<protein>
    <submittedName>
        <fullName evidence="1">Uncharacterized protein</fullName>
    </submittedName>
</protein>
<gene>
    <name evidence="1" type="ordered locus">BCE_5228</name>
</gene>
<dbReference type="HOGENOM" id="CLU_2858070_0_0_9"/>
<reference evidence="1 2" key="1">
    <citation type="journal article" date="2004" name="Nucleic Acids Res.">
        <title>The genome sequence of Bacillus cereus ATCC 10987 reveals metabolic adaptations and a large plasmid related to Bacillus anthracis pXO1.</title>
        <authorList>
            <person name="Rasko D.A."/>
            <person name="Ravel J."/>
            <person name="Okstad O.A."/>
            <person name="Helgason E."/>
            <person name="Cer R.Z."/>
            <person name="Jiang L."/>
            <person name="Shores K.A."/>
            <person name="Fouts D.E."/>
            <person name="Tourasse N.J."/>
            <person name="Angiuoli S.V."/>
            <person name="Kolonay J."/>
            <person name="Nelson W.C."/>
            <person name="Kolsto A.-B."/>
            <person name="Fraser C.M."/>
            <person name="Read T.D."/>
        </authorList>
    </citation>
    <scope>NUCLEOTIDE SEQUENCE [LARGE SCALE GENOMIC DNA]</scope>
    <source>
        <strain evidence="2">ATCC 10987 / NRS 248</strain>
    </source>
</reference>
<dbReference type="AlphaFoldDB" id="Q72XZ5"/>
<evidence type="ECO:0000313" key="2">
    <source>
        <dbReference type="Proteomes" id="UP000002527"/>
    </source>
</evidence>
<evidence type="ECO:0000313" key="1">
    <source>
        <dbReference type="EMBL" id="AAS44129.1"/>
    </source>
</evidence>